<accession>A0A5K3FK52</accession>
<sequence length="75" mass="8231">MGQNSRLQRINSDRASVNSVYGGNDSSPFHWLLSAVNSSTHQDTLGWRGANERLCSLFPLFSPSSGCYVLLTRGL</sequence>
<organism evidence="1">
    <name type="scientific">Mesocestoides corti</name>
    <name type="common">Flatworm</name>
    <dbReference type="NCBI Taxonomy" id="53468"/>
    <lineage>
        <taxon>Eukaryota</taxon>
        <taxon>Metazoa</taxon>
        <taxon>Spiralia</taxon>
        <taxon>Lophotrochozoa</taxon>
        <taxon>Platyhelminthes</taxon>
        <taxon>Cestoda</taxon>
        <taxon>Eucestoda</taxon>
        <taxon>Cyclophyllidea</taxon>
        <taxon>Mesocestoididae</taxon>
        <taxon>Mesocestoides</taxon>
    </lineage>
</organism>
<dbReference type="AlphaFoldDB" id="A0A5K3FK52"/>
<dbReference type="WBParaSite" id="MCU_008481-RD">
    <property type="protein sequence ID" value="MCU_008481-RD"/>
    <property type="gene ID" value="MCU_008481"/>
</dbReference>
<name>A0A5K3FK52_MESCO</name>
<proteinExistence type="predicted"/>
<reference evidence="1" key="1">
    <citation type="submission" date="2019-11" db="UniProtKB">
        <authorList>
            <consortium name="WormBaseParasite"/>
        </authorList>
    </citation>
    <scope>IDENTIFICATION</scope>
</reference>
<evidence type="ECO:0000313" key="1">
    <source>
        <dbReference type="WBParaSite" id="MCU_008481-RD"/>
    </source>
</evidence>
<protein>
    <submittedName>
        <fullName evidence="1">Zf-3CxxC domain-containing protein</fullName>
    </submittedName>
</protein>